<dbReference type="EMBL" id="CAJNIZ010043614">
    <property type="protein sequence ID" value="CAE7664188.1"/>
    <property type="molecule type" value="Genomic_DNA"/>
</dbReference>
<feature type="coiled-coil region" evidence="1">
    <location>
        <begin position="34"/>
        <end position="96"/>
    </location>
</feature>
<name>A0A812WDN0_SYMPI</name>
<dbReference type="AlphaFoldDB" id="A0A812WDN0"/>
<evidence type="ECO:0000313" key="2">
    <source>
        <dbReference type="EMBL" id="CAE7664188.1"/>
    </source>
</evidence>
<proteinExistence type="predicted"/>
<dbReference type="Proteomes" id="UP000649617">
    <property type="component" value="Unassembled WGS sequence"/>
</dbReference>
<accession>A0A812WDN0</accession>
<dbReference type="OrthoDB" id="5575062at2759"/>
<feature type="non-terminal residue" evidence="2">
    <location>
        <position position="121"/>
    </location>
</feature>
<evidence type="ECO:0000313" key="3">
    <source>
        <dbReference type="Proteomes" id="UP000649617"/>
    </source>
</evidence>
<organism evidence="2 3">
    <name type="scientific">Symbiodinium pilosum</name>
    <name type="common">Dinoflagellate</name>
    <dbReference type="NCBI Taxonomy" id="2952"/>
    <lineage>
        <taxon>Eukaryota</taxon>
        <taxon>Sar</taxon>
        <taxon>Alveolata</taxon>
        <taxon>Dinophyceae</taxon>
        <taxon>Suessiales</taxon>
        <taxon>Symbiodiniaceae</taxon>
        <taxon>Symbiodinium</taxon>
    </lineage>
</organism>
<sequence length="121" mass="13639">ATRSRLEVLDRRLYEIHSLDSSGGADVAALEFDLRRVEGRAQEMSTRLQLCQEELKAKRDQLAAVEASLATVQPEAQRLATEEARLRDEQRRIEARVSEAVAGHFAHLSRAMGVEDVRKLE</sequence>
<comment type="caution">
    <text evidence="2">The sequence shown here is derived from an EMBL/GenBank/DDBJ whole genome shotgun (WGS) entry which is preliminary data.</text>
</comment>
<keyword evidence="1" id="KW-0175">Coiled coil</keyword>
<evidence type="ECO:0000256" key="1">
    <source>
        <dbReference type="SAM" id="Coils"/>
    </source>
</evidence>
<gene>
    <name evidence="2" type="ORF">SPIL2461_LOCUS18130</name>
</gene>
<dbReference type="Gene3D" id="1.10.287.1490">
    <property type="match status" value="1"/>
</dbReference>
<feature type="non-terminal residue" evidence="2">
    <location>
        <position position="1"/>
    </location>
</feature>
<reference evidence="2" key="1">
    <citation type="submission" date="2021-02" db="EMBL/GenBank/DDBJ databases">
        <authorList>
            <person name="Dougan E. K."/>
            <person name="Rhodes N."/>
            <person name="Thang M."/>
            <person name="Chan C."/>
        </authorList>
    </citation>
    <scope>NUCLEOTIDE SEQUENCE</scope>
</reference>
<protein>
    <submittedName>
        <fullName evidence="2">Uncharacterized protein</fullName>
    </submittedName>
</protein>
<keyword evidence="3" id="KW-1185">Reference proteome</keyword>